<feature type="binding site" evidence="16">
    <location>
        <position position="63"/>
    </location>
    <ligand>
        <name>substrate</name>
    </ligand>
</feature>
<dbReference type="HOGENOM" id="CLU_112343_2_1_0"/>
<evidence type="ECO:0000256" key="10">
    <source>
        <dbReference type="ARBA" id="ARBA00022989"/>
    </source>
</evidence>
<evidence type="ECO:0000256" key="17">
    <source>
        <dbReference type="PIRSR" id="PIRSR600829-3"/>
    </source>
</evidence>
<keyword evidence="13" id="KW-0594">Phospholipid biosynthesis</keyword>
<keyword evidence="11" id="KW-0443">Lipid metabolism</keyword>
<evidence type="ECO:0000256" key="18">
    <source>
        <dbReference type="PIRSR" id="PIRSR600829-4"/>
    </source>
</evidence>
<keyword evidence="21" id="KW-1185">Reference proteome</keyword>
<keyword evidence="6 19" id="KW-0812">Transmembrane</keyword>
<feature type="transmembrane region" description="Helical" evidence="19">
    <location>
        <begin position="121"/>
        <end position="139"/>
    </location>
</feature>
<protein>
    <submittedName>
        <fullName evidence="20">Diacylglycerol kinase</fullName>
    </submittedName>
</protein>
<comment type="cofactor">
    <cofactor evidence="18">
        <name>Mg(2+)</name>
        <dbReference type="ChEBI" id="CHEBI:18420"/>
    </cofactor>
    <text evidence="18">Mn(2+), Zn(2+), Cd(2+) and Co(2+) support activity to lesser extents.</text>
</comment>
<keyword evidence="3" id="KW-1003">Cell membrane</keyword>
<feature type="binding site" evidence="18">
    <location>
        <position position="70"/>
    </location>
    <ligand>
        <name>a divalent metal cation</name>
        <dbReference type="ChEBI" id="CHEBI:60240"/>
    </ligand>
</feature>
<feature type="transmembrane region" description="Helical" evidence="19">
    <location>
        <begin position="50"/>
        <end position="69"/>
    </location>
</feature>
<feature type="binding site" evidence="17">
    <location>
        <position position="70"/>
    </location>
    <ligand>
        <name>ATP</name>
        <dbReference type="ChEBI" id="CHEBI:30616"/>
    </ligand>
</feature>
<gene>
    <name evidence="20" type="ordered locus">Marpi_1575</name>
</gene>
<evidence type="ECO:0000256" key="9">
    <source>
        <dbReference type="ARBA" id="ARBA00022840"/>
    </source>
</evidence>
<dbReference type="InterPro" id="IPR000829">
    <property type="entry name" value="DAGK"/>
</dbReference>
<evidence type="ECO:0000256" key="4">
    <source>
        <dbReference type="ARBA" id="ARBA00022516"/>
    </source>
</evidence>
<dbReference type="GO" id="GO:0016301">
    <property type="term" value="F:kinase activity"/>
    <property type="evidence" value="ECO:0007669"/>
    <property type="project" value="UniProtKB-KW"/>
</dbReference>
<accession>H2J4M3</accession>
<dbReference type="KEGG" id="mpz:Marpi_1575"/>
<dbReference type="GO" id="GO:0005524">
    <property type="term" value="F:ATP binding"/>
    <property type="evidence" value="ECO:0007669"/>
    <property type="project" value="UniProtKB-KW"/>
</dbReference>
<dbReference type="RefSeq" id="WP_014297036.1">
    <property type="nucleotide sequence ID" value="NC_016751.1"/>
</dbReference>
<evidence type="ECO:0000256" key="15">
    <source>
        <dbReference type="PIRSR" id="PIRSR600829-1"/>
    </source>
</evidence>
<comment type="subcellular location">
    <subcellularLocation>
        <location evidence="1">Cell membrane</location>
        <topology evidence="1">Multi-pass membrane protein</topology>
    </subcellularLocation>
</comment>
<keyword evidence="7 17" id="KW-0547">Nucleotide-binding</keyword>
<evidence type="ECO:0000256" key="11">
    <source>
        <dbReference type="ARBA" id="ARBA00023098"/>
    </source>
</evidence>
<keyword evidence="14" id="KW-1208">Phospholipid metabolism</keyword>
<evidence type="ECO:0000256" key="2">
    <source>
        <dbReference type="ARBA" id="ARBA00005967"/>
    </source>
</evidence>
<dbReference type="AlphaFoldDB" id="H2J4M3"/>
<feature type="binding site" evidence="17">
    <location>
        <begin position="88"/>
        <end position="89"/>
    </location>
    <ligand>
        <name>ATP</name>
        <dbReference type="ChEBI" id="CHEBI:30616"/>
    </ligand>
</feature>
<dbReference type="GO" id="GO:0005886">
    <property type="term" value="C:plasma membrane"/>
    <property type="evidence" value="ECO:0007669"/>
    <property type="project" value="UniProtKB-SubCell"/>
</dbReference>
<evidence type="ECO:0000256" key="13">
    <source>
        <dbReference type="ARBA" id="ARBA00023209"/>
    </source>
</evidence>
<keyword evidence="5" id="KW-0808">Transferase</keyword>
<keyword evidence="9 17" id="KW-0067">ATP-binding</keyword>
<proteinExistence type="inferred from homology"/>
<organism evidence="20 21">
    <name type="scientific">Marinitoga piezophila (strain DSM 14283 / JCM 11233 / KA3)</name>
    <dbReference type="NCBI Taxonomy" id="443254"/>
    <lineage>
        <taxon>Bacteria</taxon>
        <taxon>Thermotogati</taxon>
        <taxon>Thermotogota</taxon>
        <taxon>Thermotogae</taxon>
        <taxon>Petrotogales</taxon>
        <taxon>Petrotogaceae</taxon>
        <taxon>Marinitoga</taxon>
    </lineage>
</organism>
<name>H2J4M3_MARPK</name>
<dbReference type="PANTHER" id="PTHR34299:SF1">
    <property type="entry name" value="DIACYLGLYCEROL KINASE"/>
    <property type="match status" value="1"/>
</dbReference>
<evidence type="ECO:0000256" key="8">
    <source>
        <dbReference type="ARBA" id="ARBA00022777"/>
    </source>
</evidence>
<evidence type="ECO:0000256" key="3">
    <source>
        <dbReference type="ARBA" id="ARBA00022475"/>
    </source>
</evidence>
<dbReference type="Proteomes" id="UP000007161">
    <property type="component" value="Chromosome"/>
</dbReference>
<keyword evidence="4" id="KW-0444">Lipid biosynthesis</keyword>
<reference evidence="20 21" key="1">
    <citation type="journal article" date="2012" name="J. Bacteriol.">
        <title>Complete Genome Sequence of the Thermophilic, Piezophilic, Heterotrophic Bacterium Marinitoga piezophila KA3.</title>
        <authorList>
            <person name="Lucas S."/>
            <person name="Han J."/>
            <person name="Lapidus A."/>
            <person name="Cheng J.F."/>
            <person name="Goodwin L.A."/>
            <person name="Pitluck S."/>
            <person name="Peters L."/>
            <person name="Mikhailova N."/>
            <person name="Teshima H."/>
            <person name="Detter J.C."/>
            <person name="Han C."/>
            <person name="Tapia R."/>
            <person name="Land M."/>
            <person name="Hauser L."/>
            <person name="Kyrpides N.C."/>
            <person name="Ivanova N."/>
            <person name="Pagani I."/>
            <person name="Vannier P."/>
            <person name="Oger P."/>
            <person name="Bartlett D.H."/>
            <person name="Noll K.M."/>
            <person name="Woyke T."/>
            <person name="Jebbar M."/>
        </authorList>
    </citation>
    <scope>NUCLEOTIDE SEQUENCE [LARGE SCALE GENOMIC DNA]</scope>
    <source>
        <strain evidence="21">DSM 14283 / JCM 11233 / KA3</strain>
    </source>
</reference>
<evidence type="ECO:0000256" key="7">
    <source>
        <dbReference type="ARBA" id="ARBA00022741"/>
    </source>
</evidence>
<evidence type="ECO:0000256" key="12">
    <source>
        <dbReference type="ARBA" id="ARBA00023136"/>
    </source>
</evidence>
<evidence type="ECO:0000256" key="6">
    <source>
        <dbReference type="ARBA" id="ARBA00022692"/>
    </source>
</evidence>
<dbReference type="eggNOG" id="COG0818">
    <property type="taxonomic scope" value="Bacteria"/>
</dbReference>
<reference evidence="21" key="2">
    <citation type="submission" date="2012-01" db="EMBL/GenBank/DDBJ databases">
        <title>Complete sequence of chromosome of Marinitoga piezophila KA3.</title>
        <authorList>
            <person name="Lucas S."/>
            <person name="Han J."/>
            <person name="Lapidus A."/>
            <person name="Cheng J.-F."/>
            <person name="Goodwin L."/>
            <person name="Pitluck S."/>
            <person name="Peters L."/>
            <person name="Mikhailova N."/>
            <person name="Teshima H."/>
            <person name="Detter J.C."/>
            <person name="Han C."/>
            <person name="Tapia R."/>
            <person name="Land M."/>
            <person name="Hauser L."/>
            <person name="Kyrpides N."/>
            <person name="Ivanova N."/>
            <person name="Pagani I."/>
            <person name="Jebbar M."/>
            <person name="Vannier P."/>
            <person name="Oger P."/>
            <person name="Cario A."/>
            <person name="Bartlett D."/>
            <person name="Noll K.M."/>
            <person name="Woyke T."/>
        </authorList>
    </citation>
    <scope>NUCLEOTIDE SEQUENCE [LARGE SCALE GENOMIC DNA]</scope>
    <source>
        <strain evidence="21">DSM 14283 / JCM 11233 / KA3</strain>
    </source>
</reference>
<evidence type="ECO:0000313" key="21">
    <source>
        <dbReference type="Proteomes" id="UP000007161"/>
    </source>
</evidence>
<feature type="active site" description="Proton acceptor" evidence="15">
    <location>
        <position position="63"/>
    </location>
</feature>
<sequence length="147" mass="16397">MRKFSKSLKFAIQGLFEVFTTQRNFKIQTTFALLAFILAIILNLDESQILWISLAIFMVLILETINTLVEKMMDLMHPEYNAIVGIIKDLGAAAVLIAATFSIVVAAVIFGGKMFNWPPKYGIIIGILFILFIIIGSILKKGRDNNG</sequence>
<dbReference type="STRING" id="443254.Marpi_1575"/>
<evidence type="ECO:0000256" key="5">
    <source>
        <dbReference type="ARBA" id="ARBA00022679"/>
    </source>
</evidence>
<evidence type="ECO:0000256" key="16">
    <source>
        <dbReference type="PIRSR" id="PIRSR600829-2"/>
    </source>
</evidence>
<feature type="transmembrane region" description="Helical" evidence="19">
    <location>
        <begin position="90"/>
        <end position="109"/>
    </location>
</feature>
<dbReference type="InterPro" id="IPR036945">
    <property type="entry name" value="DAGK_sf"/>
</dbReference>
<keyword evidence="18" id="KW-0479">Metal-binding</keyword>
<dbReference type="GO" id="GO:0046872">
    <property type="term" value="F:metal ion binding"/>
    <property type="evidence" value="ECO:0007669"/>
    <property type="project" value="UniProtKB-KW"/>
</dbReference>
<dbReference type="CDD" id="cd14265">
    <property type="entry name" value="UDPK_IM_like"/>
    <property type="match status" value="1"/>
</dbReference>
<dbReference type="Pfam" id="PF01219">
    <property type="entry name" value="DAGK_prokar"/>
    <property type="match status" value="1"/>
</dbReference>
<dbReference type="OrthoDB" id="9789934at2"/>
<keyword evidence="18" id="KW-0460">Magnesium</keyword>
<evidence type="ECO:0000256" key="19">
    <source>
        <dbReference type="SAM" id="Phobius"/>
    </source>
</evidence>
<dbReference type="GO" id="GO:0008654">
    <property type="term" value="P:phospholipid biosynthetic process"/>
    <property type="evidence" value="ECO:0007669"/>
    <property type="project" value="UniProtKB-KW"/>
</dbReference>
<evidence type="ECO:0000256" key="14">
    <source>
        <dbReference type="ARBA" id="ARBA00023264"/>
    </source>
</evidence>
<keyword evidence="10 19" id="KW-1133">Transmembrane helix</keyword>
<evidence type="ECO:0000313" key="20">
    <source>
        <dbReference type="EMBL" id="AEX85965.1"/>
    </source>
</evidence>
<keyword evidence="8 20" id="KW-0418">Kinase</keyword>
<dbReference type="EMBL" id="CP003257">
    <property type="protein sequence ID" value="AEX85965.1"/>
    <property type="molecule type" value="Genomic_DNA"/>
</dbReference>
<feature type="transmembrane region" description="Helical" evidence="19">
    <location>
        <begin position="25"/>
        <end position="44"/>
    </location>
</feature>
<comment type="similarity">
    <text evidence="2">Belongs to the bacterial diacylglycerol kinase family.</text>
</comment>
<evidence type="ECO:0000256" key="1">
    <source>
        <dbReference type="ARBA" id="ARBA00004651"/>
    </source>
</evidence>
<dbReference type="PANTHER" id="PTHR34299">
    <property type="entry name" value="DIACYLGLYCEROL KINASE"/>
    <property type="match status" value="1"/>
</dbReference>
<dbReference type="InterPro" id="IPR033717">
    <property type="entry name" value="UDPK"/>
</dbReference>
<dbReference type="Gene3D" id="1.10.287.3610">
    <property type="match status" value="1"/>
</dbReference>
<keyword evidence="12 19" id="KW-0472">Membrane</keyword>